<keyword evidence="1" id="KW-0472">Membrane</keyword>
<protein>
    <submittedName>
        <fullName evidence="2">Uncharacterized protein</fullName>
    </submittedName>
</protein>
<dbReference type="RefSeq" id="WP_089063161.1">
    <property type="nucleotide sequence ID" value="NZ_CP022315.1"/>
</dbReference>
<evidence type="ECO:0000256" key="1">
    <source>
        <dbReference type="SAM" id="Phobius"/>
    </source>
</evidence>
<name>A0A220U830_9BACI</name>
<dbReference type="Proteomes" id="UP000198312">
    <property type="component" value="Chromosome"/>
</dbReference>
<reference evidence="2 3" key="1">
    <citation type="submission" date="2017-07" db="EMBL/GenBank/DDBJ databases">
        <title>Virgibacillus sp. LM2416.</title>
        <authorList>
            <person name="Tak E.J."/>
            <person name="Bae J.-W."/>
        </authorList>
    </citation>
    <scope>NUCLEOTIDE SEQUENCE [LARGE SCALE GENOMIC DNA]</scope>
    <source>
        <strain evidence="2 3">LM2416</strain>
    </source>
</reference>
<proteinExistence type="predicted"/>
<dbReference type="EMBL" id="CP022315">
    <property type="protein sequence ID" value="ASK63903.1"/>
    <property type="molecule type" value="Genomic_DNA"/>
</dbReference>
<accession>A0A220U830</accession>
<evidence type="ECO:0000313" key="2">
    <source>
        <dbReference type="EMBL" id="ASK63903.1"/>
    </source>
</evidence>
<feature type="transmembrane region" description="Helical" evidence="1">
    <location>
        <begin position="12"/>
        <end position="36"/>
    </location>
</feature>
<sequence>MKGKGKTVISVVFKTFIGTAFAGAFALVAVAGYLVISDYFYEDTTDYDVGTDKNISTDNNGSYERGGGENILEDDLFMIGE</sequence>
<keyword evidence="1" id="KW-0812">Transmembrane</keyword>
<evidence type="ECO:0000313" key="3">
    <source>
        <dbReference type="Proteomes" id="UP000198312"/>
    </source>
</evidence>
<gene>
    <name evidence="2" type="ORF">CFK37_17945</name>
</gene>
<keyword evidence="1" id="KW-1133">Transmembrane helix</keyword>
<dbReference type="KEGG" id="vil:CFK37_17945"/>
<keyword evidence="3" id="KW-1185">Reference proteome</keyword>
<dbReference type="AlphaFoldDB" id="A0A220U830"/>
<organism evidence="2 3">
    <name type="scientific">Virgibacillus phasianinus</name>
    <dbReference type="NCBI Taxonomy" id="2017483"/>
    <lineage>
        <taxon>Bacteria</taxon>
        <taxon>Bacillati</taxon>
        <taxon>Bacillota</taxon>
        <taxon>Bacilli</taxon>
        <taxon>Bacillales</taxon>
        <taxon>Bacillaceae</taxon>
        <taxon>Virgibacillus</taxon>
    </lineage>
</organism>